<accession>A0A1B6PHD6</accession>
<dbReference type="Proteomes" id="UP000000768">
    <property type="component" value="Chromosome 7"/>
</dbReference>
<organism evidence="2 3">
    <name type="scientific">Sorghum bicolor</name>
    <name type="common">Sorghum</name>
    <name type="synonym">Sorghum vulgare</name>
    <dbReference type="NCBI Taxonomy" id="4558"/>
    <lineage>
        <taxon>Eukaryota</taxon>
        <taxon>Viridiplantae</taxon>
        <taxon>Streptophyta</taxon>
        <taxon>Embryophyta</taxon>
        <taxon>Tracheophyta</taxon>
        <taxon>Spermatophyta</taxon>
        <taxon>Magnoliopsida</taxon>
        <taxon>Liliopsida</taxon>
        <taxon>Poales</taxon>
        <taxon>Poaceae</taxon>
        <taxon>PACMAD clade</taxon>
        <taxon>Panicoideae</taxon>
        <taxon>Andropogonodae</taxon>
        <taxon>Andropogoneae</taxon>
        <taxon>Sorghinae</taxon>
        <taxon>Sorghum</taxon>
    </lineage>
</organism>
<keyword evidence="3" id="KW-1185">Reference proteome</keyword>
<name>A0A1B6PHD6_SORBI</name>
<dbReference type="EMBL" id="CM000766">
    <property type="protein sequence ID" value="KXG25090.1"/>
    <property type="molecule type" value="Genomic_DNA"/>
</dbReference>
<dbReference type="Gramene" id="KXG25090">
    <property type="protein sequence ID" value="KXG25090"/>
    <property type="gene ID" value="SORBI_3007G118700"/>
</dbReference>
<feature type="region of interest" description="Disordered" evidence="1">
    <location>
        <begin position="1"/>
        <end position="26"/>
    </location>
</feature>
<sequence>MVPPLPGDPPLPGEPPAAAGDLLPPTTVEAPSCSLITLAGGQTASDLGLASPGRRLDDTRNNAFAHMTTPTLEVLGVLRVGSDAAGEDDQGGDGQVPDVQVDQSLQIDVVAHARSLLST</sequence>
<reference evidence="2 3" key="1">
    <citation type="journal article" date="2009" name="Nature">
        <title>The Sorghum bicolor genome and the diversification of grasses.</title>
        <authorList>
            <person name="Paterson A.H."/>
            <person name="Bowers J.E."/>
            <person name="Bruggmann R."/>
            <person name="Dubchak I."/>
            <person name="Grimwood J."/>
            <person name="Gundlach H."/>
            <person name="Haberer G."/>
            <person name="Hellsten U."/>
            <person name="Mitros T."/>
            <person name="Poliakov A."/>
            <person name="Schmutz J."/>
            <person name="Spannagl M."/>
            <person name="Tang H."/>
            <person name="Wang X."/>
            <person name="Wicker T."/>
            <person name="Bharti A.K."/>
            <person name="Chapman J."/>
            <person name="Feltus F.A."/>
            <person name="Gowik U."/>
            <person name="Grigoriev I.V."/>
            <person name="Lyons E."/>
            <person name="Maher C.A."/>
            <person name="Martis M."/>
            <person name="Narechania A."/>
            <person name="Otillar R.P."/>
            <person name="Penning B.W."/>
            <person name="Salamov A.A."/>
            <person name="Wang Y."/>
            <person name="Zhang L."/>
            <person name="Carpita N.C."/>
            <person name="Freeling M."/>
            <person name="Gingle A.R."/>
            <person name="Hash C.T."/>
            <person name="Keller B."/>
            <person name="Klein P."/>
            <person name="Kresovich S."/>
            <person name="McCann M.C."/>
            <person name="Ming R."/>
            <person name="Peterson D.G."/>
            <person name="Mehboob-ur-Rahman"/>
            <person name="Ware D."/>
            <person name="Westhoff P."/>
            <person name="Mayer K.F."/>
            <person name="Messing J."/>
            <person name="Rokhsar D.S."/>
        </authorList>
    </citation>
    <scope>NUCLEOTIDE SEQUENCE [LARGE SCALE GENOMIC DNA]</scope>
    <source>
        <strain evidence="3">cv. BTx623</strain>
    </source>
</reference>
<proteinExistence type="predicted"/>
<dbReference type="InParanoid" id="A0A1B6PHD6"/>
<dbReference type="AlphaFoldDB" id="A0A1B6PHD6"/>
<evidence type="ECO:0000313" key="3">
    <source>
        <dbReference type="Proteomes" id="UP000000768"/>
    </source>
</evidence>
<feature type="compositionally biased region" description="Pro residues" evidence="1">
    <location>
        <begin position="1"/>
        <end position="15"/>
    </location>
</feature>
<protein>
    <submittedName>
        <fullName evidence="2">Uncharacterized protein</fullName>
    </submittedName>
</protein>
<reference evidence="3" key="2">
    <citation type="journal article" date="2018" name="Plant J.">
        <title>The Sorghum bicolor reference genome: improved assembly, gene annotations, a transcriptome atlas, and signatures of genome organization.</title>
        <authorList>
            <person name="McCormick R.F."/>
            <person name="Truong S.K."/>
            <person name="Sreedasyam A."/>
            <person name="Jenkins J."/>
            <person name="Shu S."/>
            <person name="Sims D."/>
            <person name="Kennedy M."/>
            <person name="Amirebrahimi M."/>
            <person name="Weers B.D."/>
            <person name="McKinley B."/>
            <person name="Mattison A."/>
            <person name="Morishige D.T."/>
            <person name="Grimwood J."/>
            <person name="Schmutz J."/>
            <person name="Mullet J.E."/>
        </authorList>
    </citation>
    <scope>NUCLEOTIDE SEQUENCE [LARGE SCALE GENOMIC DNA]</scope>
    <source>
        <strain evidence="3">cv. BTx623</strain>
    </source>
</reference>
<feature type="compositionally biased region" description="Low complexity" evidence="1">
    <location>
        <begin position="16"/>
        <end position="25"/>
    </location>
</feature>
<evidence type="ECO:0000256" key="1">
    <source>
        <dbReference type="SAM" id="MobiDB-lite"/>
    </source>
</evidence>
<gene>
    <name evidence="2" type="ORF">SORBI_3007G118700</name>
</gene>
<evidence type="ECO:0000313" key="2">
    <source>
        <dbReference type="EMBL" id="KXG25090.1"/>
    </source>
</evidence>